<gene>
    <name evidence="3" type="ORF">F5X71_29790</name>
</gene>
<reference evidence="3 4" key="1">
    <citation type="journal article" date="2019" name="ACS Chem. Biol.">
        <title>Identification and Mobilization of a Cryptic Antibiotic Biosynthesis Gene Locus from a Human-Pathogenic Nocardia Isolate.</title>
        <authorList>
            <person name="Herisse M."/>
            <person name="Ishida K."/>
            <person name="Porter J.L."/>
            <person name="Howden B."/>
            <person name="Hertweck C."/>
            <person name="Stinear T.P."/>
            <person name="Pidot S.J."/>
        </authorList>
    </citation>
    <scope>NUCLEOTIDE SEQUENCE [LARGE SCALE GENOMIC DNA]</scope>
    <source>
        <strain evidence="3 4">AUSMDU00024985</strain>
    </source>
</reference>
<sequence length="476" mass="54355">MPDEYDKIRENFNPPERGRIFENGTEAVFHDREKGYVSHPDPYSTLHGQRYYDKARTDALGKVHAIDDKSGQTGSKNDIRELKKDRELLATREIETLTIRTVAGEKMSAAYERRLNELRNEFGARVIHVEISRAQARDVFAKGLDREKNAQQLELSGVREKAREGKAKALENRREQIAEIAKARERKERARQRLENIRKIEQARAERERMAIAAEQAARSISREAPVPGFFTRTISDDQSIARGVRENAERIAREERETRQHEQDRDRELAKTAETREQIKVMNAELAQGIEEQAREINSAWDKGEAVAVENVREAHTDLSRNLEAIREAELVQARNDFLVSGHTQEEVQAIEPRLEQIREDNRHEIVQGINTLGAIVERGDQTRDHADREAAAERQRDQERAAQREAARAQDAARQAACERLQEQGRLTDAERALWLGQATDPHAAVRERPGTAPQVQGLGRDGHGQSRGISRDR</sequence>
<dbReference type="Proteomes" id="UP000501705">
    <property type="component" value="Chromosome"/>
</dbReference>
<name>A0A6G9XYP6_NOCBR</name>
<keyword evidence="1" id="KW-0175">Coiled coil</keyword>
<organism evidence="3 4">
    <name type="scientific">Nocardia brasiliensis</name>
    <dbReference type="NCBI Taxonomy" id="37326"/>
    <lineage>
        <taxon>Bacteria</taxon>
        <taxon>Bacillati</taxon>
        <taxon>Actinomycetota</taxon>
        <taxon>Actinomycetes</taxon>
        <taxon>Mycobacteriales</taxon>
        <taxon>Nocardiaceae</taxon>
        <taxon>Nocardia</taxon>
    </lineage>
</organism>
<dbReference type="RefSeq" id="WP_167464994.1">
    <property type="nucleotide sequence ID" value="NZ_CP046171.1"/>
</dbReference>
<protein>
    <submittedName>
        <fullName evidence="3">Uncharacterized protein</fullName>
    </submittedName>
</protein>
<accession>A0A6G9XYP6</accession>
<feature type="region of interest" description="Disordered" evidence="2">
    <location>
        <begin position="250"/>
        <end position="275"/>
    </location>
</feature>
<evidence type="ECO:0000256" key="2">
    <source>
        <dbReference type="SAM" id="MobiDB-lite"/>
    </source>
</evidence>
<feature type="compositionally biased region" description="Basic and acidic residues" evidence="2">
    <location>
        <begin position="463"/>
        <end position="476"/>
    </location>
</feature>
<evidence type="ECO:0000313" key="3">
    <source>
        <dbReference type="EMBL" id="QIS05943.1"/>
    </source>
</evidence>
<feature type="region of interest" description="Disordered" evidence="2">
    <location>
        <begin position="434"/>
        <end position="476"/>
    </location>
</feature>
<feature type="region of interest" description="Disordered" evidence="2">
    <location>
        <begin position="378"/>
        <end position="417"/>
    </location>
</feature>
<feature type="coiled-coil region" evidence="1">
    <location>
        <begin position="166"/>
        <end position="220"/>
    </location>
</feature>
<evidence type="ECO:0000256" key="1">
    <source>
        <dbReference type="SAM" id="Coils"/>
    </source>
</evidence>
<dbReference type="EMBL" id="CP046171">
    <property type="protein sequence ID" value="QIS05943.1"/>
    <property type="molecule type" value="Genomic_DNA"/>
</dbReference>
<feature type="compositionally biased region" description="Basic and acidic residues" evidence="2">
    <location>
        <begin position="379"/>
        <end position="410"/>
    </location>
</feature>
<dbReference type="AlphaFoldDB" id="A0A6G9XYP6"/>
<evidence type="ECO:0000313" key="4">
    <source>
        <dbReference type="Proteomes" id="UP000501705"/>
    </source>
</evidence>
<proteinExistence type="predicted"/>